<dbReference type="PANTHER" id="PTHR21301:SF10">
    <property type="entry name" value="REVERSE TRANSCRIPTASE DOMAIN-CONTAINING PROTEIN"/>
    <property type="match status" value="1"/>
</dbReference>
<gene>
    <name evidence="2" type="ORF">NQ315_012796</name>
</gene>
<dbReference type="SUPFAM" id="SSF56672">
    <property type="entry name" value="DNA/RNA polymerases"/>
    <property type="match status" value="1"/>
</dbReference>
<sequence length="847" mass="98459">MRFFDSIQQRYGHANVVLLKRWAKLNTKIAALKNRRIFLLKCRTLGLFLDHIISGIKNVEDLLRHNEGRTGQHIRAFNLRLRSKILNLEISVTDCDLKKFESELTNIHSTLTIPEHIKNEFSRRQKIVYNRLFYNIKDRNIRKLNRLKLNQYNKIRVQNKWFKNLTDVEIPQEVFTILALGPKFCIQPNASEVNISTLLADLEDIIRGMNEKQKNILRSQYTNMITNFLHKNNDSSNYFNNLFKKCKLFLGQHPELYVVRSDKGNVTVIMQRQDYDNKCLELLNDNKYYITLNSNPASAYQRRANNIVAQLRKDNKIDEAVAKSLTNYSSVAPRFYALPKIHKPVLTMRPIISSINCPNGGLARFLTNILSASYDKENEFYIKDSFAFSNFINDYQLLQDYVLVSFDVVSLFTNLPLQLIIDSLTANWGVIQDHCTIDITTFIMILKFIFDTNFFVFKEQTYKQIFGTPMGSAISPILVNFVLDDLVRDCRGRVPFDIPFIKRYVDDLILALPFDRIEETLGIFNNYNSDIQFTLEKEGEDNSLPFLDMRVCRGEDNILRTKWYRKPMCSNRFINYSSYHSQHMKMNLVRALKDRVVKLSHRTHKNDSLGELRDILVENSYPRHLLNKILFNHGENAPVYTTGEVVVSGVAVGVQNSQINAEQVVFKSLPYIQELTPRLIELFREYNFKIALYNIKPVSRLFTKTKTPITDAEKSNIVYKIPCNNCNSTYVGQSSRTLKCRLTNHKSDCRLLKETSALAQHSTLLGHNMNFDGAEILMVESNYNNRCFLEMVCINNEEFSMNKRSDIENLSNIYTYLLKLERDKRPILPNNNSNLPPIHAHLSVHGT</sequence>
<comment type="caution">
    <text evidence="2">The sequence shown here is derived from an EMBL/GenBank/DDBJ whole genome shotgun (WGS) entry which is preliminary data.</text>
</comment>
<dbReference type="Pfam" id="PF00078">
    <property type="entry name" value="RVT_1"/>
    <property type="match status" value="1"/>
</dbReference>
<dbReference type="PROSITE" id="PS50878">
    <property type="entry name" value="RT_POL"/>
    <property type="match status" value="1"/>
</dbReference>
<evidence type="ECO:0000313" key="3">
    <source>
        <dbReference type="Proteomes" id="UP001159042"/>
    </source>
</evidence>
<reference evidence="2 3" key="1">
    <citation type="journal article" date="2023" name="Insect Mol. Biol.">
        <title>Genome sequencing provides insights into the evolution of gene families encoding plant cell wall-degrading enzymes in longhorned beetles.</title>
        <authorList>
            <person name="Shin N.R."/>
            <person name="Okamura Y."/>
            <person name="Kirsch R."/>
            <person name="Pauchet Y."/>
        </authorList>
    </citation>
    <scope>NUCLEOTIDE SEQUENCE [LARGE SCALE GENOMIC DNA]</scope>
    <source>
        <strain evidence="2">EAD_L_NR</strain>
    </source>
</reference>
<dbReference type="EMBL" id="JANEYG010000181">
    <property type="protein sequence ID" value="KAJ8911543.1"/>
    <property type="molecule type" value="Genomic_DNA"/>
</dbReference>
<accession>A0AAV8VBL3</accession>
<keyword evidence="3" id="KW-1185">Reference proteome</keyword>
<dbReference type="InterPro" id="IPR000477">
    <property type="entry name" value="RT_dom"/>
</dbReference>
<evidence type="ECO:0000313" key="2">
    <source>
        <dbReference type="EMBL" id="KAJ8911543.1"/>
    </source>
</evidence>
<evidence type="ECO:0000259" key="1">
    <source>
        <dbReference type="PROSITE" id="PS50878"/>
    </source>
</evidence>
<dbReference type="PANTHER" id="PTHR21301">
    <property type="entry name" value="REVERSE TRANSCRIPTASE"/>
    <property type="match status" value="1"/>
</dbReference>
<dbReference type="AlphaFoldDB" id="A0AAV8VBL3"/>
<dbReference type="InterPro" id="IPR058912">
    <property type="entry name" value="HTH_animal"/>
</dbReference>
<dbReference type="Proteomes" id="UP001159042">
    <property type="component" value="Unassembled WGS sequence"/>
</dbReference>
<dbReference type="Pfam" id="PF26215">
    <property type="entry name" value="HTH_animal"/>
    <property type="match status" value="1"/>
</dbReference>
<dbReference type="GO" id="GO:0071897">
    <property type="term" value="P:DNA biosynthetic process"/>
    <property type="evidence" value="ECO:0007669"/>
    <property type="project" value="UniProtKB-ARBA"/>
</dbReference>
<proteinExistence type="predicted"/>
<dbReference type="InterPro" id="IPR043502">
    <property type="entry name" value="DNA/RNA_pol_sf"/>
</dbReference>
<dbReference type="CDD" id="cd10442">
    <property type="entry name" value="GIY-YIG_PLEs"/>
    <property type="match status" value="1"/>
</dbReference>
<feature type="domain" description="Reverse transcriptase" evidence="1">
    <location>
        <begin position="319"/>
        <end position="578"/>
    </location>
</feature>
<protein>
    <recommendedName>
        <fullName evidence="1">Reverse transcriptase domain-containing protein</fullName>
    </recommendedName>
</protein>
<organism evidence="2 3">
    <name type="scientific">Exocentrus adspersus</name>
    <dbReference type="NCBI Taxonomy" id="1586481"/>
    <lineage>
        <taxon>Eukaryota</taxon>
        <taxon>Metazoa</taxon>
        <taxon>Ecdysozoa</taxon>
        <taxon>Arthropoda</taxon>
        <taxon>Hexapoda</taxon>
        <taxon>Insecta</taxon>
        <taxon>Pterygota</taxon>
        <taxon>Neoptera</taxon>
        <taxon>Endopterygota</taxon>
        <taxon>Coleoptera</taxon>
        <taxon>Polyphaga</taxon>
        <taxon>Cucujiformia</taxon>
        <taxon>Chrysomeloidea</taxon>
        <taxon>Cerambycidae</taxon>
        <taxon>Lamiinae</taxon>
        <taxon>Acanthocinini</taxon>
        <taxon>Exocentrus</taxon>
    </lineage>
</organism>
<name>A0AAV8VBL3_9CUCU</name>